<dbReference type="PANTHER" id="PTHR15598:SF5">
    <property type="entry name" value="ENHANCER OF MRNA-DECAPPING PROTEIN 4"/>
    <property type="match status" value="1"/>
</dbReference>
<dbReference type="InterPro" id="IPR049404">
    <property type="entry name" value="EDC4_C"/>
</dbReference>
<dbReference type="Gene3D" id="2.130.10.10">
    <property type="entry name" value="YVTN repeat-like/Quinoprotein amine dehydrogenase"/>
    <property type="match status" value="1"/>
</dbReference>
<dbReference type="GO" id="GO:0000932">
    <property type="term" value="C:P-body"/>
    <property type="evidence" value="ECO:0007669"/>
    <property type="project" value="UniProtKB-SubCell"/>
</dbReference>
<evidence type="ECO:0000256" key="7">
    <source>
        <dbReference type="PROSITE-ProRule" id="PRU00221"/>
    </source>
</evidence>
<comment type="subcellular location">
    <subcellularLocation>
        <location evidence="1">Cytoplasm</location>
        <location evidence="1">P-body</location>
    </subcellularLocation>
</comment>
<dbReference type="PROSITE" id="PS50082">
    <property type="entry name" value="WD_REPEATS_2"/>
    <property type="match status" value="1"/>
</dbReference>
<dbReference type="Pfam" id="PF21289">
    <property type="entry name" value="EDC4_C"/>
    <property type="match status" value="1"/>
</dbReference>
<keyword evidence="6" id="KW-0175">Coiled coil</keyword>
<feature type="domain" description="Enhancer of mRNA-decapping protein 4 C-terminal" evidence="10">
    <location>
        <begin position="1269"/>
        <end position="1388"/>
    </location>
</feature>
<dbReference type="STRING" id="50429.A0A2B4RUA0"/>
<dbReference type="InterPro" id="IPR001680">
    <property type="entry name" value="WD40_rpt"/>
</dbReference>
<dbReference type="InterPro" id="IPR036322">
    <property type="entry name" value="WD40_repeat_dom_sf"/>
</dbReference>
<feature type="compositionally biased region" description="Acidic residues" evidence="8">
    <location>
        <begin position="590"/>
        <end position="599"/>
    </location>
</feature>
<evidence type="ECO:0000256" key="3">
    <source>
        <dbReference type="ARBA" id="ARBA00022490"/>
    </source>
</evidence>
<organism evidence="11 12">
    <name type="scientific">Stylophora pistillata</name>
    <name type="common">Smooth cauliflower coral</name>
    <dbReference type="NCBI Taxonomy" id="50429"/>
    <lineage>
        <taxon>Eukaryota</taxon>
        <taxon>Metazoa</taxon>
        <taxon>Cnidaria</taxon>
        <taxon>Anthozoa</taxon>
        <taxon>Hexacorallia</taxon>
        <taxon>Scleractinia</taxon>
        <taxon>Astrocoeniina</taxon>
        <taxon>Pocilloporidae</taxon>
        <taxon>Stylophora</taxon>
    </lineage>
</organism>
<dbReference type="InterPro" id="IPR044938">
    <property type="entry name" value="EDC4_C_sf"/>
</dbReference>
<reference evidence="12" key="1">
    <citation type="journal article" date="2017" name="bioRxiv">
        <title>Comparative analysis of the genomes of Stylophora pistillata and Acropora digitifera provides evidence for extensive differences between species of corals.</title>
        <authorList>
            <person name="Voolstra C.R."/>
            <person name="Li Y."/>
            <person name="Liew Y.J."/>
            <person name="Baumgarten S."/>
            <person name="Zoccola D."/>
            <person name="Flot J.-F."/>
            <person name="Tambutte S."/>
            <person name="Allemand D."/>
            <person name="Aranda M."/>
        </authorList>
    </citation>
    <scope>NUCLEOTIDE SEQUENCE [LARGE SCALE GENOMIC DNA]</scope>
</reference>
<evidence type="ECO:0000259" key="10">
    <source>
        <dbReference type="Pfam" id="PF21289"/>
    </source>
</evidence>
<gene>
    <name evidence="11" type="primary">edc4</name>
    <name evidence="11" type="ORF">AWC38_SpisGene15741</name>
</gene>
<evidence type="ECO:0000256" key="6">
    <source>
        <dbReference type="ARBA" id="ARBA00023054"/>
    </source>
</evidence>
<keyword evidence="3" id="KW-0963">Cytoplasm</keyword>
<dbReference type="SMART" id="SM00320">
    <property type="entry name" value="WD40"/>
    <property type="match status" value="3"/>
</dbReference>
<feature type="compositionally biased region" description="Polar residues" evidence="8">
    <location>
        <begin position="22"/>
        <end position="34"/>
    </location>
</feature>
<keyword evidence="12" id="KW-1185">Reference proteome</keyword>
<evidence type="ECO:0000256" key="1">
    <source>
        <dbReference type="ARBA" id="ARBA00004201"/>
    </source>
</evidence>
<keyword evidence="5" id="KW-0677">Repeat</keyword>
<accession>A0A2B4RUA0</accession>
<feature type="compositionally biased region" description="Basic and acidic residues" evidence="8">
    <location>
        <begin position="797"/>
        <end position="816"/>
    </location>
</feature>
<feature type="region of interest" description="Disordered" evidence="8">
    <location>
        <begin position="22"/>
        <end position="78"/>
    </location>
</feature>
<dbReference type="Pfam" id="PF16529">
    <property type="entry name" value="Ge1_WD40"/>
    <property type="match status" value="1"/>
</dbReference>
<feature type="region of interest" description="Disordered" evidence="8">
    <location>
        <begin position="757"/>
        <end position="830"/>
    </location>
</feature>
<keyword evidence="4 7" id="KW-0853">WD repeat</keyword>
<evidence type="ECO:0000256" key="4">
    <source>
        <dbReference type="ARBA" id="ARBA00022574"/>
    </source>
</evidence>
<evidence type="ECO:0000256" key="5">
    <source>
        <dbReference type="ARBA" id="ARBA00022737"/>
    </source>
</evidence>
<feature type="compositionally biased region" description="Polar residues" evidence="8">
    <location>
        <begin position="757"/>
        <end position="772"/>
    </location>
</feature>
<dbReference type="OrthoDB" id="21128at2759"/>
<evidence type="ECO:0000313" key="11">
    <source>
        <dbReference type="EMBL" id="PFX19812.1"/>
    </source>
</evidence>
<comment type="similarity">
    <text evidence="2">Belongs to the WD repeat EDC4 family.</text>
</comment>
<feature type="compositionally biased region" description="Polar residues" evidence="8">
    <location>
        <begin position="614"/>
        <end position="623"/>
    </location>
</feature>
<feature type="compositionally biased region" description="Low complexity" evidence="8">
    <location>
        <begin position="45"/>
        <end position="55"/>
    </location>
</feature>
<dbReference type="InterPro" id="IPR015943">
    <property type="entry name" value="WD40/YVTN_repeat-like_dom_sf"/>
</dbReference>
<feature type="region of interest" description="Disordered" evidence="8">
    <location>
        <begin position="662"/>
        <end position="699"/>
    </location>
</feature>
<dbReference type="EMBL" id="LSMT01000343">
    <property type="protein sequence ID" value="PFX19812.1"/>
    <property type="molecule type" value="Genomic_DNA"/>
</dbReference>
<sequence>MDDNAKGMASKILCDLLNIGGTETSNGNSLQTQRNGERDLDDSLSESASTASSLSPQRRGNSKDQMSDVSVSDSEGVASRMSLEPVKQVIEMKGSDDGSSKSVYGNEVEIVTGEAAVSTSATASNKIKFNSMVNYDWELKYYRGCLIAVSSKCIAYALRGRHGYVVRLLNPETASRTLIKGFVGTISELAFSHKDSNMLACVDEGGNVYIWVIHEEDGKLEYSVKLHIKRPSSTLSEHHRLIWTPYMPDAEELERTEESAAEEGRPLAITHGNQVEVIDVDSLTEWCGRSEVTIDDIKQGAGYLEITDGHAMPITEGALSPDGAVLATASEDGYIRFWQLTDNVECMHDFQPHGGHPVSCMIFTDNQTSQDKELPMWRFLITGADYNREIKVWCTVTWSCLQTIRFSSPDIPGSSSIRSYLKVGMDLSASYLVISDVLKKVIYVLMFHQNFDEGQAHVTSVANFHLTHPLLSFIVGQVKLFKLKSQGELNGEDNGESHDHDDDDIHSSHVGLKEITAGEEKGKKYGVQLQLFCIQTRSMQELLVHFQPEPSVPQPTPSTLSSLTTVAGQSVIHDALSDLSGVETGTEASTDVEEPEESTDGPVPVRTKLITPQAFESTVSQGSPHPEAVNSSSGSSITMISGLNNSQASVDELLGSSVSSRLSDSTVKSSNSATPQGSFSHENGILTPTSLHLPQSPVTLTPNPSAIPILNFQSSPQMASVQNTQSPISSFEPLVAITNTETQASPYTLGEKAENVLNDSKSPSEQNRSHSPGSKERNIEVSVDDDARDEGEEELPESQKPEAETLEEENQRDRKSSSGSSTSESLRPLSARAEGNLICLDDDKRGIGDDVQVDGEDAFTEEGLLDQWDMNGDDGVVPTGRESPESAHALPVGTPTGYNEGRKQPSALSSFVSTPVSTTDLPPQQAKVTMDGGVLSSLEELLSLVKAQQQDICDLRKQLKTYQSDQQQEMITVVNEVHQVEERVSSKLQTTLDDFFREESQRLDKALRDKHSGDKKRHEQLQSTLSQTITTTLSGKLDKSVKAEIKSAVVPAVQKVLSAMQEQLNTALAQKLTAADTVLKDSIGKIVKSKGVVDAIGTAAASALQGPIQVTYREAFQSSILPSFERACQNMFQQINDSFHKGTQQYLQQVTTALDNRKREEKHSFEPVMRQLESQKQSFQAITERLSSNLMADFEVMIQKQLSSSIEGLREEIFSRLLSEVLASVQDSVQKEMGLGLEGLRQQLKDMITASVVNTSQQSPTTAHTRVVVSKLLESGQVGQAFQEALTVGDLNIVMYVCENVDPEKLSSQSPCPLSQPVLLSLIQQLSVDLTMYTDLKHKYIEVALMALDTRDAVTREHMPGVIEGLCQQLQAAIDEASGPIQRSLKMLQMAARSLLVR</sequence>
<dbReference type="PANTHER" id="PTHR15598">
    <property type="entry name" value="ENHANCER OF MRNA-DECAPPING PROTEIN 4"/>
    <property type="match status" value="1"/>
</dbReference>
<feature type="compositionally biased region" description="Polar residues" evidence="8">
    <location>
        <begin position="671"/>
        <end position="699"/>
    </location>
</feature>
<dbReference type="PROSITE" id="PS50294">
    <property type="entry name" value="WD_REPEATS_REGION"/>
    <property type="match status" value="1"/>
</dbReference>
<evidence type="ECO:0000256" key="2">
    <source>
        <dbReference type="ARBA" id="ARBA00009639"/>
    </source>
</evidence>
<dbReference type="SUPFAM" id="SSF50978">
    <property type="entry name" value="WD40 repeat-like"/>
    <property type="match status" value="1"/>
</dbReference>
<name>A0A2B4RUA0_STYPI</name>
<feature type="compositionally biased region" description="Acidic residues" evidence="8">
    <location>
        <begin position="782"/>
        <end position="796"/>
    </location>
</feature>
<feature type="region of interest" description="Disordered" evidence="8">
    <location>
        <begin position="576"/>
        <end position="636"/>
    </location>
</feature>
<feature type="region of interest" description="Disordered" evidence="8">
    <location>
        <begin position="867"/>
        <end position="924"/>
    </location>
</feature>
<feature type="compositionally biased region" description="Polar residues" evidence="8">
    <location>
        <begin position="906"/>
        <end position="922"/>
    </location>
</feature>
<proteinExistence type="inferred from homology"/>
<evidence type="ECO:0000259" key="9">
    <source>
        <dbReference type="Pfam" id="PF16529"/>
    </source>
</evidence>
<dbReference type="Gene3D" id="6.10.140.270">
    <property type="match status" value="1"/>
</dbReference>
<comment type="caution">
    <text evidence="11">The sequence shown here is derived from an EMBL/GenBank/DDBJ whole genome shotgun (WGS) entry which is preliminary data.</text>
</comment>
<dbReference type="Gene3D" id="1.10.220.100">
    <property type="entry name" value="conserved c-terminal region of ge- 1"/>
    <property type="match status" value="1"/>
</dbReference>
<evidence type="ECO:0000313" key="12">
    <source>
        <dbReference type="Proteomes" id="UP000225706"/>
    </source>
</evidence>
<dbReference type="Proteomes" id="UP000225706">
    <property type="component" value="Unassembled WGS sequence"/>
</dbReference>
<protein>
    <submittedName>
        <fullName evidence="11">Enhancer of mRNA-decapping protein 4</fullName>
    </submittedName>
</protein>
<feature type="domain" description="Enhancer of mRNA-decapping protein 4 WD40 repeat region" evidence="9">
    <location>
        <begin position="124"/>
        <end position="450"/>
    </location>
</feature>
<dbReference type="InterPro" id="IPR032401">
    <property type="entry name" value="EDC4_WD40"/>
</dbReference>
<evidence type="ECO:0000256" key="8">
    <source>
        <dbReference type="SAM" id="MobiDB-lite"/>
    </source>
</evidence>
<dbReference type="InterPro" id="IPR045152">
    <property type="entry name" value="EDC4-like"/>
</dbReference>
<feature type="repeat" description="WD" evidence="7">
    <location>
        <begin position="307"/>
        <end position="340"/>
    </location>
</feature>
<dbReference type="GO" id="GO:0031087">
    <property type="term" value="P:deadenylation-independent decapping of nuclear-transcribed mRNA"/>
    <property type="evidence" value="ECO:0007669"/>
    <property type="project" value="InterPro"/>
</dbReference>